<dbReference type="GO" id="GO:0003676">
    <property type="term" value="F:nucleic acid binding"/>
    <property type="evidence" value="ECO:0007669"/>
    <property type="project" value="InterPro"/>
</dbReference>
<proteinExistence type="predicted"/>
<keyword evidence="1" id="KW-1185">Reference proteome</keyword>
<sequence length="82" mass="9432">MFCFHGLNSILVTDFGIFNKTPLLLIEARPCAKPHKNLEALKRSLTREWDRITPAELRPIAENFIKRLRLCIGAKGGHFEEK</sequence>
<dbReference type="InterPro" id="IPR036397">
    <property type="entry name" value="RNaseH_sf"/>
</dbReference>
<dbReference type="WBParaSite" id="MBELARI_LOCUS7350">
    <property type="protein sequence ID" value="MBELARI_LOCUS7350"/>
    <property type="gene ID" value="MBELARI_LOCUS7350"/>
</dbReference>
<reference evidence="2" key="1">
    <citation type="submission" date="2024-02" db="UniProtKB">
        <authorList>
            <consortium name="WormBaseParasite"/>
        </authorList>
    </citation>
    <scope>IDENTIFICATION</scope>
</reference>
<dbReference type="AlphaFoldDB" id="A0AAF3FK51"/>
<protein>
    <submittedName>
        <fullName evidence="2">Uncharacterized protein</fullName>
    </submittedName>
</protein>
<name>A0AAF3FK51_9BILA</name>
<organism evidence="1 2">
    <name type="scientific">Mesorhabditis belari</name>
    <dbReference type="NCBI Taxonomy" id="2138241"/>
    <lineage>
        <taxon>Eukaryota</taxon>
        <taxon>Metazoa</taxon>
        <taxon>Ecdysozoa</taxon>
        <taxon>Nematoda</taxon>
        <taxon>Chromadorea</taxon>
        <taxon>Rhabditida</taxon>
        <taxon>Rhabditina</taxon>
        <taxon>Rhabditomorpha</taxon>
        <taxon>Rhabditoidea</taxon>
        <taxon>Rhabditidae</taxon>
        <taxon>Mesorhabditinae</taxon>
        <taxon>Mesorhabditis</taxon>
    </lineage>
</organism>
<accession>A0AAF3FK51</accession>
<evidence type="ECO:0000313" key="2">
    <source>
        <dbReference type="WBParaSite" id="MBELARI_LOCUS7350"/>
    </source>
</evidence>
<dbReference type="Gene3D" id="3.30.420.10">
    <property type="entry name" value="Ribonuclease H-like superfamily/Ribonuclease H"/>
    <property type="match status" value="1"/>
</dbReference>
<dbReference type="Proteomes" id="UP000887575">
    <property type="component" value="Unassembled WGS sequence"/>
</dbReference>
<evidence type="ECO:0000313" key="1">
    <source>
        <dbReference type="Proteomes" id="UP000887575"/>
    </source>
</evidence>